<feature type="region of interest" description="Disordered" evidence="1">
    <location>
        <begin position="79"/>
        <end position="104"/>
    </location>
</feature>
<reference evidence="2 3" key="1">
    <citation type="journal article" date="2020" name="ISME J.">
        <title>Uncovering the hidden diversity of litter-decomposition mechanisms in mushroom-forming fungi.</title>
        <authorList>
            <person name="Floudas D."/>
            <person name="Bentzer J."/>
            <person name="Ahren D."/>
            <person name="Johansson T."/>
            <person name="Persson P."/>
            <person name="Tunlid A."/>
        </authorList>
    </citation>
    <scope>NUCLEOTIDE SEQUENCE [LARGE SCALE GENOMIC DNA]</scope>
    <source>
        <strain evidence="2 3">CBS 291.85</strain>
    </source>
</reference>
<gene>
    <name evidence="2" type="ORF">D9758_014843</name>
</gene>
<dbReference type="EMBL" id="JAACJM010000090">
    <property type="protein sequence ID" value="KAF5347676.1"/>
    <property type="molecule type" value="Genomic_DNA"/>
</dbReference>
<organism evidence="2 3">
    <name type="scientific">Tetrapyrgos nigripes</name>
    <dbReference type="NCBI Taxonomy" id="182062"/>
    <lineage>
        <taxon>Eukaryota</taxon>
        <taxon>Fungi</taxon>
        <taxon>Dikarya</taxon>
        <taxon>Basidiomycota</taxon>
        <taxon>Agaricomycotina</taxon>
        <taxon>Agaricomycetes</taxon>
        <taxon>Agaricomycetidae</taxon>
        <taxon>Agaricales</taxon>
        <taxon>Marasmiineae</taxon>
        <taxon>Marasmiaceae</taxon>
        <taxon>Tetrapyrgos</taxon>
    </lineage>
</organism>
<feature type="region of interest" description="Disordered" evidence="1">
    <location>
        <begin position="1"/>
        <end position="58"/>
    </location>
</feature>
<evidence type="ECO:0000313" key="3">
    <source>
        <dbReference type="Proteomes" id="UP000559256"/>
    </source>
</evidence>
<sequence>MHSGSLFISRLTIPSPSSNLPALPINTPPVPPDTQRRRQERAGPASTNATPADTAPAHQATFGTVSAVNTIETVTRTTQTSTQMFNRSRHSEFHGSSLSSVGGDDRRSSVVYNYSIGSISLSNVANTEVIIYFGQELGTGNEGSQSAVRVVSRRRDDEIPSERRVARSTNGEFVPIDC</sequence>
<dbReference type="OrthoDB" id="3122258at2759"/>
<name>A0A8H5CTB3_9AGAR</name>
<accession>A0A8H5CTB3</accession>
<keyword evidence="3" id="KW-1185">Reference proteome</keyword>
<proteinExistence type="predicted"/>
<comment type="caution">
    <text evidence="2">The sequence shown here is derived from an EMBL/GenBank/DDBJ whole genome shotgun (WGS) entry which is preliminary data.</text>
</comment>
<evidence type="ECO:0000256" key="1">
    <source>
        <dbReference type="SAM" id="MobiDB-lite"/>
    </source>
</evidence>
<dbReference type="AlphaFoldDB" id="A0A8H5CTB3"/>
<evidence type="ECO:0000313" key="2">
    <source>
        <dbReference type="EMBL" id="KAF5347676.1"/>
    </source>
</evidence>
<dbReference type="Proteomes" id="UP000559256">
    <property type="component" value="Unassembled WGS sequence"/>
</dbReference>
<protein>
    <submittedName>
        <fullName evidence="2">Uncharacterized protein</fullName>
    </submittedName>
</protein>